<reference evidence="1" key="1">
    <citation type="submission" date="2018-06" db="EMBL/GenBank/DDBJ databases">
        <authorList>
            <person name="Zhirakovskaya E."/>
        </authorList>
    </citation>
    <scope>NUCLEOTIDE SEQUENCE</scope>
</reference>
<sequence length="188" mass="21778">MSSVKQVSPNTVVSQTKQWVLDVIIGLNFCPFAKKVFDQQSLFYKVVEPENIEESLLALIDECMRLDKGKEVETTLIIYPTMFKEFTDYLDFLELANQLLEKQNYNGIYQLASFHPDYCFTGVAEDAAENYTNRSPYPMLHLIRESSLEKALESYTEPEQIPLRNIERATQKGSTFFKQLLNTIKHTK</sequence>
<protein>
    <recommendedName>
        <fullName evidence="2">DUF1415 domain-containing protein</fullName>
    </recommendedName>
</protein>
<dbReference type="AlphaFoldDB" id="A0A3B1A3P0"/>
<gene>
    <name evidence="1" type="ORF">MNBD_GAMMA23-2207</name>
</gene>
<dbReference type="InterPro" id="IPR009858">
    <property type="entry name" value="DUF1415"/>
</dbReference>
<name>A0A3B1A3P0_9ZZZZ</name>
<dbReference type="EMBL" id="UOFT01000036">
    <property type="protein sequence ID" value="VAW94217.1"/>
    <property type="molecule type" value="Genomic_DNA"/>
</dbReference>
<organism evidence="1">
    <name type="scientific">hydrothermal vent metagenome</name>
    <dbReference type="NCBI Taxonomy" id="652676"/>
    <lineage>
        <taxon>unclassified sequences</taxon>
        <taxon>metagenomes</taxon>
        <taxon>ecological metagenomes</taxon>
    </lineage>
</organism>
<evidence type="ECO:0000313" key="1">
    <source>
        <dbReference type="EMBL" id="VAW94217.1"/>
    </source>
</evidence>
<dbReference type="Pfam" id="PF07209">
    <property type="entry name" value="DUF1415"/>
    <property type="match status" value="1"/>
</dbReference>
<evidence type="ECO:0008006" key="2">
    <source>
        <dbReference type="Google" id="ProtNLM"/>
    </source>
</evidence>
<proteinExistence type="predicted"/>
<accession>A0A3B1A3P0</accession>